<gene>
    <name evidence="1" type="ORF">N508_000992</name>
</gene>
<evidence type="ECO:0000313" key="1">
    <source>
        <dbReference type="EMBL" id="USF23919.1"/>
    </source>
</evidence>
<dbReference type="KEGG" id="msch:N508_000992"/>
<reference evidence="1" key="3">
    <citation type="submission" date="2022-06" db="EMBL/GenBank/DDBJ databases">
        <title>Resources to Facilitate Use of the Altered Schaedler Flora (ASF) Mouse Model to Study Microbiome Function.</title>
        <authorList>
            <person name="Proctor A."/>
            <person name="Parvinroo S."/>
            <person name="Richie T."/>
            <person name="Jia X."/>
            <person name="Lee S.T.M."/>
            <person name="Karp P.D."/>
            <person name="Paley S."/>
            <person name="Kostic A.D."/>
            <person name="Pierre J.F."/>
            <person name="Wannemuehler M.J."/>
            <person name="Phillips G.J."/>
        </authorList>
    </citation>
    <scope>NUCLEOTIDE SEQUENCE</scope>
    <source>
        <strain evidence="1">ASF457</strain>
    </source>
</reference>
<proteinExistence type="predicted"/>
<protein>
    <submittedName>
        <fullName evidence="1">Uncharacterized protein</fullName>
    </submittedName>
</protein>
<reference evidence="1" key="1">
    <citation type="journal article" date="2014" name="Genome Announc.">
        <title>Draft genome sequences of the altered schaedler flora, a defined bacterial community from gnotobiotic mice.</title>
        <authorList>
            <person name="Wannemuehler M.J."/>
            <person name="Overstreet A.M."/>
            <person name="Ward D.V."/>
            <person name="Phillips G.J."/>
        </authorList>
    </citation>
    <scope>NUCLEOTIDE SEQUENCE</scope>
    <source>
        <strain evidence="1">ASF457</strain>
    </source>
</reference>
<evidence type="ECO:0000313" key="2">
    <source>
        <dbReference type="Proteomes" id="UP000017429"/>
    </source>
</evidence>
<name>V2QHW0_9BACT</name>
<organism evidence="1 2">
    <name type="scientific">Mucispirillum schaedleri ASF457</name>
    <dbReference type="NCBI Taxonomy" id="1379858"/>
    <lineage>
        <taxon>Bacteria</taxon>
        <taxon>Pseudomonadati</taxon>
        <taxon>Deferribacterota</taxon>
        <taxon>Deferribacteres</taxon>
        <taxon>Deferribacterales</taxon>
        <taxon>Mucispirillaceae</taxon>
        <taxon>Mucispirillum</taxon>
    </lineage>
</organism>
<keyword evidence="2" id="KW-1185">Reference proteome</keyword>
<accession>V2QHW0</accession>
<reference evidence="1" key="2">
    <citation type="submission" date="2022-05" db="EMBL/GenBank/DDBJ databases">
        <authorList>
            <person name="Proctor A.L."/>
            <person name="Phillips G.J."/>
            <person name="Wannemuehler M.J."/>
        </authorList>
    </citation>
    <scope>NUCLEOTIDE SEQUENCE</scope>
    <source>
        <strain evidence="1">ASF457</strain>
    </source>
</reference>
<sequence>MDNLLKSRISKGEKAYYAAEYILPLLKTYEKEILLSLEKGENIRKLHGMAYIIKKINDDIKRDISHGEDAKKMMINKSVNKE</sequence>
<dbReference type="RefSeq" id="WP_023275289.1">
    <property type="nucleotide sequence ID" value="NZ_CP097562.1"/>
</dbReference>
<dbReference type="EMBL" id="CP097562">
    <property type="protein sequence ID" value="USF23919.1"/>
    <property type="molecule type" value="Genomic_DNA"/>
</dbReference>
<dbReference type="Proteomes" id="UP000017429">
    <property type="component" value="Chromosome"/>
</dbReference>
<dbReference type="AlphaFoldDB" id="V2QHW0"/>